<reference evidence="3" key="1">
    <citation type="submission" date="2021-03" db="EMBL/GenBank/DDBJ databases">
        <title>Evolutionary innovations through gain and loss of genes in the ectomycorrhizal Boletales.</title>
        <authorList>
            <person name="Wu G."/>
            <person name="Miyauchi S."/>
            <person name="Morin E."/>
            <person name="Yang Z.-L."/>
            <person name="Xu J."/>
            <person name="Martin F.M."/>
        </authorList>
    </citation>
    <scope>NUCLEOTIDE SEQUENCE</scope>
    <source>
        <strain evidence="3">BR01</strain>
    </source>
</reference>
<dbReference type="GO" id="GO:0016459">
    <property type="term" value="C:myosin complex"/>
    <property type="evidence" value="ECO:0007669"/>
    <property type="project" value="UniProtKB-KW"/>
</dbReference>
<keyword evidence="4" id="KW-1185">Reference proteome</keyword>
<evidence type="ECO:0000313" key="4">
    <source>
        <dbReference type="Proteomes" id="UP000683000"/>
    </source>
</evidence>
<evidence type="ECO:0000259" key="2">
    <source>
        <dbReference type="PROSITE" id="PS51456"/>
    </source>
</evidence>
<comment type="caution">
    <text evidence="3">The sequence shown here is derived from an EMBL/GenBank/DDBJ whole genome shotgun (WGS) entry which is preliminary data.</text>
</comment>
<dbReference type="GO" id="GO:0003779">
    <property type="term" value="F:actin binding"/>
    <property type="evidence" value="ECO:0007669"/>
    <property type="project" value="UniProtKB-KW"/>
</dbReference>
<gene>
    <name evidence="3" type="ORF">JVT61DRAFT_11435</name>
</gene>
<dbReference type="GO" id="GO:0005524">
    <property type="term" value="F:ATP binding"/>
    <property type="evidence" value="ECO:0007669"/>
    <property type="project" value="InterPro"/>
</dbReference>
<dbReference type="PROSITE" id="PS51456">
    <property type="entry name" value="MYOSIN_MOTOR"/>
    <property type="match status" value="1"/>
</dbReference>
<evidence type="ECO:0000256" key="1">
    <source>
        <dbReference type="PROSITE-ProRule" id="PRU00782"/>
    </source>
</evidence>
<dbReference type="SUPFAM" id="SSF52540">
    <property type="entry name" value="P-loop containing nucleoside triphosphate hydrolases"/>
    <property type="match status" value="1"/>
</dbReference>
<dbReference type="GO" id="GO:0003774">
    <property type="term" value="F:cytoskeletal motor activity"/>
    <property type="evidence" value="ECO:0007669"/>
    <property type="project" value="InterPro"/>
</dbReference>
<dbReference type="OrthoDB" id="2633255at2759"/>
<proteinExistence type="inferred from homology"/>
<comment type="caution">
    <text evidence="1">Lacks conserved residue(s) required for the propagation of feature annotation.</text>
</comment>
<sequence length="207" mass="23095">MLSETQSWFVFCVNPNDSQLPNQLEGWSIKGQIRSLGLTEVSKRNVNVFEVGLTLDEFCTRYGEPMAKMGVMDGSVKEKVKQTRNVLGLQETDIVLSQYKIFLSQAAFHSLEDCLRSLDVEEQKRNHLRNAEAEAGLDVCSIGDPYALYASPGLPPDNYADPYNQVSSQAHVPLVANTSPFQCGNLYTDNYEDRKSFRSVISTTGVN</sequence>
<feature type="domain" description="Myosin motor" evidence="2">
    <location>
        <begin position="1"/>
        <end position="116"/>
    </location>
</feature>
<dbReference type="Proteomes" id="UP000683000">
    <property type="component" value="Unassembled WGS sequence"/>
</dbReference>
<dbReference type="EMBL" id="JAGFBS010000049">
    <property type="protein sequence ID" value="KAG6370506.1"/>
    <property type="molecule type" value="Genomic_DNA"/>
</dbReference>
<keyword evidence="1" id="KW-0518">Myosin</keyword>
<dbReference type="InterPro" id="IPR027417">
    <property type="entry name" value="P-loop_NTPase"/>
</dbReference>
<organism evidence="3 4">
    <name type="scientific">Boletus reticuloceps</name>
    <dbReference type="NCBI Taxonomy" id="495285"/>
    <lineage>
        <taxon>Eukaryota</taxon>
        <taxon>Fungi</taxon>
        <taxon>Dikarya</taxon>
        <taxon>Basidiomycota</taxon>
        <taxon>Agaricomycotina</taxon>
        <taxon>Agaricomycetes</taxon>
        <taxon>Agaricomycetidae</taxon>
        <taxon>Boletales</taxon>
        <taxon>Boletineae</taxon>
        <taxon>Boletaceae</taxon>
        <taxon>Boletoideae</taxon>
        <taxon>Boletus</taxon>
    </lineage>
</organism>
<evidence type="ECO:0000313" key="3">
    <source>
        <dbReference type="EMBL" id="KAG6370506.1"/>
    </source>
</evidence>
<name>A0A8I3A4L8_9AGAM</name>
<keyword evidence="1" id="KW-0505">Motor protein</keyword>
<dbReference type="InterPro" id="IPR001609">
    <property type="entry name" value="Myosin_head_motor_dom-like"/>
</dbReference>
<keyword evidence="1" id="KW-0009">Actin-binding</keyword>
<comment type="similarity">
    <text evidence="1">Belongs to the TRAFAC class myosin-kinesin ATPase superfamily. Myosin family.</text>
</comment>
<dbReference type="AlphaFoldDB" id="A0A8I3A4L8"/>
<accession>A0A8I3A4L8</accession>
<protein>
    <recommendedName>
        <fullName evidence="2">Myosin motor domain-containing protein</fullName>
    </recommendedName>
</protein>